<feature type="transmembrane region" description="Helical" evidence="11">
    <location>
        <begin position="12"/>
        <end position="34"/>
    </location>
</feature>
<keyword evidence="6 11" id="KW-0735">Signal-anchor</keyword>
<evidence type="ECO:0000256" key="11">
    <source>
        <dbReference type="RuleBase" id="RU363063"/>
    </source>
</evidence>
<evidence type="ECO:0000256" key="10">
    <source>
        <dbReference type="ARBA" id="ARBA00023180"/>
    </source>
</evidence>
<dbReference type="InterPro" id="IPR002659">
    <property type="entry name" value="Glyco_trans_31"/>
</dbReference>
<organism evidence="12 13">
    <name type="scientific">Bemisia tabaci</name>
    <name type="common">Sweetpotato whitefly</name>
    <name type="synonym">Aleurodes tabaci</name>
    <dbReference type="NCBI Taxonomy" id="7038"/>
    <lineage>
        <taxon>Eukaryota</taxon>
        <taxon>Metazoa</taxon>
        <taxon>Ecdysozoa</taxon>
        <taxon>Arthropoda</taxon>
        <taxon>Hexapoda</taxon>
        <taxon>Insecta</taxon>
        <taxon>Pterygota</taxon>
        <taxon>Neoptera</taxon>
        <taxon>Paraneoptera</taxon>
        <taxon>Hemiptera</taxon>
        <taxon>Sternorrhyncha</taxon>
        <taxon>Aleyrodoidea</taxon>
        <taxon>Aleyrodidae</taxon>
        <taxon>Aleyrodinae</taxon>
        <taxon>Bemisia</taxon>
    </lineage>
</organism>
<evidence type="ECO:0000256" key="1">
    <source>
        <dbReference type="ARBA" id="ARBA00004323"/>
    </source>
</evidence>
<sequence>MNFERLKLFRFPSAKLVTVTLTIICVNIFLLIFLDNVLNSQNLRQTVAEPYGFLPKQSDLDLTDKNFTKLFDLDFRFVINNDCKTDFQPRVIWIITSYFSHVELRSASRRSYPASLLRELGIRRVFLLARSKKNEISQNAVLHENSRYNDLVQGDFMEDYRNLTYKHVMGLKWAVHSCGQFQYIMKMDDDIVINLYELLSFLKSYKEEVNLLGYVMTHMEVIRRDANKWFVKNAEFPESEYPPFLSGWLYILSRSAAFKLLSFTRSVPYFWIDDVYVTGLLARKAGVSHQMMNSKFTTDYHYVRCCFKYEFACDILVGPNGGDNNLQVEFAEHSEKCQAQQCPPRPSNFSVQNRCVLPFELKLLAAGKASVDVLI</sequence>
<dbReference type="PANTHER" id="PTHR11214">
    <property type="entry name" value="BETA-1,3-N-ACETYLGLUCOSAMINYLTRANSFERASE"/>
    <property type="match status" value="1"/>
</dbReference>
<dbReference type="FunFam" id="3.90.550.50:FF:000001">
    <property type="entry name" value="Hexosyltransferase"/>
    <property type="match status" value="1"/>
</dbReference>
<dbReference type="GO" id="GO:0000139">
    <property type="term" value="C:Golgi membrane"/>
    <property type="evidence" value="ECO:0007669"/>
    <property type="project" value="UniProtKB-SubCell"/>
</dbReference>
<evidence type="ECO:0000256" key="9">
    <source>
        <dbReference type="ARBA" id="ARBA00023136"/>
    </source>
</evidence>
<evidence type="ECO:0000313" key="13">
    <source>
        <dbReference type="Proteomes" id="UP001152759"/>
    </source>
</evidence>
<evidence type="ECO:0000256" key="8">
    <source>
        <dbReference type="ARBA" id="ARBA00023034"/>
    </source>
</evidence>
<evidence type="ECO:0000256" key="5">
    <source>
        <dbReference type="ARBA" id="ARBA00022692"/>
    </source>
</evidence>
<keyword evidence="5 11" id="KW-0812">Transmembrane</keyword>
<evidence type="ECO:0000313" key="12">
    <source>
        <dbReference type="EMBL" id="CAH0775058.1"/>
    </source>
</evidence>
<keyword evidence="10" id="KW-0325">Glycoprotein</keyword>
<keyword evidence="9 11" id="KW-0472">Membrane</keyword>
<gene>
    <name evidence="12" type="ORF">BEMITA_LOCUS11320</name>
</gene>
<dbReference type="EC" id="2.4.1.-" evidence="11"/>
<name>A0A9P0CFU2_BEMTA</name>
<keyword evidence="7 11" id="KW-1133">Transmembrane helix</keyword>
<dbReference type="GO" id="GO:0016758">
    <property type="term" value="F:hexosyltransferase activity"/>
    <property type="evidence" value="ECO:0007669"/>
    <property type="project" value="InterPro"/>
</dbReference>
<dbReference type="Pfam" id="PF01762">
    <property type="entry name" value="Galactosyl_T"/>
    <property type="match status" value="1"/>
</dbReference>
<comment type="subcellular location">
    <subcellularLocation>
        <location evidence="1 11">Golgi apparatus membrane</location>
        <topology evidence="1 11">Single-pass type II membrane protein</topology>
    </subcellularLocation>
</comment>
<dbReference type="Proteomes" id="UP001152759">
    <property type="component" value="Chromosome 7"/>
</dbReference>
<dbReference type="KEGG" id="btab:109035294"/>
<dbReference type="PANTHER" id="PTHR11214:SF235">
    <property type="entry name" value="HEXOSYLTRANSFERASE"/>
    <property type="match status" value="1"/>
</dbReference>
<evidence type="ECO:0000256" key="2">
    <source>
        <dbReference type="ARBA" id="ARBA00008661"/>
    </source>
</evidence>
<dbReference type="AlphaFoldDB" id="A0A9P0CFU2"/>
<dbReference type="Gene3D" id="3.90.550.50">
    <property type="match status" value="1"/>
</dbReference>
<dbReference type="EMBL" id="OU963868">
    <property type="protein sequence ID" value="CAH0775058.1"/>
    <property type="molecule type" value="Genomic_DNA"/>
</dbReference>
<protein>
    <recommendedName>
        <fullName evidence="11">Hexosyltransferase</fullName>
        <ecNumber evidence="11">2.4.1.-</ecNumber>
    </recommendedName>
</protein>
<keyword evidence="8 11" id="KW-0333">Golgi apparatus</keyword>
<accession>A0A9P0CFU2</accession>
<evidence type="ECO:0000256" key="4">
    <source>
        <dbReference type="ARBA" id="ARBA00022679"/>
    </source>
</evidence>
<keyword evidence="4" id="KW-0808">Transferase</keyword>
<comment type="similarity">
    <text evidence="2 11">Belongs to the glycosyltransferase 31 family.</text>
</comment>
<proteinExistence type="inferred from homology"/>
<dbReference type="GO" id="GO:0006493">
    <property type="term" value="P:protein O-linked glycosylation"/>
    <property type="evidence" value="ECO:0007669"/>
    <property type="project" value="TreeGrafter"/>
</dbReference>
<keyword evidence="3 11" id="KW-0328">Glycosyltransferase</keyword>
<evidence type="ECO:0000256" key="3">
    <source>
        <dbReference type="ARBA" id="ARBA00022676"/>
    </source>
</evidence>
<evidence type="ECO:0000256" key="7">
    <source>
        <dbReference type="ARBA" id="ARBA00022989"/>
    </source>
</evidence>
<reference evidence="12" key="1">
    <citation type="submission" date="2021-12" db="EMBL/GenBank/DDBJ databases">
        <authorList>
            <person name="King R."/>
        </authorList>
    </citation>
    <scope>NUCLEOTIDE SEQUENCE</scope>
</reference>
<keyword evidence="13" id="KW-1185">Reference proteome</keyword>
<evidence type="ECO:0000256" key="6">
    <source>
        <dbReference type="ARBA" id="ARBA00022968"/>
    </source>
</evidence>